<evidence type="ECO:0000313" key="1">
    <source>
        <dbReference type="EMBL" id="CAG7719633.1"/>
    </source>
</evidence>
<dbReference type="Proteomes" id="UP000708208">
    <property type="component" value="Unassembled WGS sequence"/>
</dbReference>
<organism evidence="1 2">
    <name type="scientific">Allacma fusca</name>
    <dbReference type="NCBI Taxonomy" id="39272"/>
    <lineage>
        <taxon>Eukaryota</taxon>
        <taxon>Metazoa</taxon>
        <taxon>Ecdysozoa</taxon>
        <taxon>Arthropoda</taxon>
        <taxon>Hexapoda</taxon>
        <taxon>Collembola</taxon>
        <taxon>Symphypleona</taxon>
        <taxon>Sminthuridae</taxon>
        <taxon>Allacma</taxon>
    </lineage>
</organism>
<sequence>PEDLSLSTTPTVDEQMKYVMQAIMGNCKERIDSLKSSVAATE</sequence>
<dbReference type="EMBL" id="CAJVCH010063073">
    <property type="protein sequence ID" value="CAG7719633.1"/>
    <property type="molecule type" value="Genomic_DNA"/>
</dbReference>
<reference evidence="1" key="1">
    <citation type="submission" date="2021-06" db="EMBL/GenBank/DDBJ databases">
        <authorList>
            <person name="Hodson N. C."/>
            <person name="Mongue J. A."/>
            <person name="Jaron S. K."/>
        </authorList>
    </citation>
    <scope>NUCLEOTIDE SEQUENCE</scope>
</reference>
<evidence type="ECO:0000313" key="2">
    <source>
        <dbReference type="Proteomes" id="UP000708208"/>
    </source>
</evidence>
<feature type="non-terminal residue" evidence="1">
    <location>
        <position position="42"/>
    </location>
</feature>
<comment type="caution">
    <text evidence="1">The sequence shown here is derived from an EMBL/GenBank/DDBJ whole genome shotgun (WGS) entry which is preliminary data.</text>
</comment>
<proteinExistence type="predicted"/>
<name>A0A8J2K568_9HEXA</name>
<feature type="non-terminal residue" evidence="1">
    <location>
        <position position="1"/>
    </location>
</feature>
<accession>A0A8J2K568</accession>
<keyword evidence="2" id="KW-1185">Reference proteome</keyword>
<gene>
    <name evidence="1" type="ORF">AFUS01_LOCUS8948</name>
</gene>
<dbReference type="AlphaFoldDB" id="A0A8J2K568"/>
<protein>
    <submittedName>
        <fullName evidence="1">Uncharacterized protein</fullName>
    </submittedName>
</protein>